<dbReference type="STRING" id="54914.AV540_19805"/>
<dbReference type="Proteomes" id="UP000316882">
    <property type="component" value="Unassembled WGS sequence"/>
</dbReference>
<evidence type="ECO:0000313" key="1">
    <source>
        <dbReference type="EMBL" id="GEB31120.1"/>
    </source>
</evidence>
<dbReference type="SUPFAM" id="SSF56399">
    <property type="entry name" value="ADP-ribosylation"/>
    <property type="match status" value="1"/>
</dbReference>
<reference evidence="1 2" key="1">
    <citation type="submission" date="2019-06" db="EMBL/GenBank/DDBJ databases">
        <title>Whole genome shotgun sequence of Brevibacillus parabrevis NBRC 12334.</title>
        <authorList>
            <person name="Hosoyama A."/>
            <person name="Uohara A."/>
            <person name="Ohji S."/>
            <person name="Ichikawa N."/>
        </authorList>
    </citation>
    <scope>NUCLEOTIDE SEQUENCE [LARGE SCALE GENOMIC DNA]</scope>
    <source>
        <strain evidence="1 2">NBRC 12334</strain>
    </source>
</reference>
<dbReference type="InterPro" id="IPR042080">
    <property type="entry name" value="RNA_2'-PTrans_N"/>
</dbReference>
<sequence>MLAPHEEVQLRKHLLGILRQKNEHVQLYFDTYGFTPTGPLLAYLRSIKGWENIRRSDLWQVVENDPQRQIDWDGGVLIRATYGFASSPVQAAGRLAEVEPPALLYYGTHEKLVRQVLTGGLLPIASDFVQLALTIEEIGMPEDTLSVLTVQAAEARATGIRFFKGSGAFLYSDAIPAAFVTEEAY</sequence>
<dbReference type="EMBL" id="BJMH01000002">
    <property type="protein sequence ID" value="GEB31120.1"/>
    <property type="molecule type" value="Genomic_DNA"/>
</dbReference>
<dbReference type="Pfam" id="PF01885">
    <property type="entry name" value="PTS_2-RNA"/>
    <property type="match status" value="1"/>
</dbReference>
<organism evidence="1 2">
    <name type="scientific">Brevibacillus parabrevis</name>
    <dbReference type="NCBI Taxonomy" id="54914"/>
    <lineage>
        <taxon>Bacteria</taxon>
        <taxon>Bacillati</taxon>
        <taxon>Bacillota</taxon>
        <taxon>Bacilli</taxon>
        <taxon>Bacillales</taxon>
        <taxon>Paenibacillaceae</taxon>
        <taxon>Brevibacillus</taxon>
    </lineage>
</organism>
<comment type="caution">
    <text evidence="1">The sequence shown here is derived from an EMBL/GenBank/DDBJ whole genome shotgun (WGS) entry which is preliminary data.</text>
</comment>
<dbReference type="AlphaFoldDB" id="A0A4Y3P9G4"/>
<evidence type="ECO:0008006" key="3">
    <source>
        <dbReference type="Google" id="ProtNLM"/>
    </source>
</evidence>
<dbReference type="RefSeq" id="WP_122965067.1">
    <property type="nucleotide sequence ID" value="NZ_BJMH01000002.1"/>
</dbReference>
<keyword evidence="2" id="KW-1185">Reference proteome</keyword>
<evidence type="ECO:0000313" key="2">
    <source>
        <dbReference type="Proteomes" id="UP000316882"/>
    </source>
</evidence>
<proteinExistence type="predicted"/>
<protein>
    <recommendedName>
        <fullName evidence="3">RNA 2'-phosphotransferase</fullName>
    </recommendedName>
</protein>
<dbReference type="Gene3D" id="1.10.10.970">
    <property type="entry name" value="RNA 2'-phosphotransferase, Tpt1/KptA family, N-terminal domain"/>
    <property type="match status" value="1"/>
</dbReference>
<accession>A0A4Y3P9G4</accession>
<gene>
    <name evidence="1" type="ORF">BPA01_07000</name>
</gene>
<dbReference type="InterPro" id="IPR042081">
    <property type="entry name" value="RNA_2'-PTrans_C"/>
</dbReference>
<dbReference type="Gene3D" id="3.20.170.30">
    <property type="match status" value="1"/>
</dbReference>
<dbReference type="InterPro" id="IPR002745">
    <property type="entry name" value="Ptrans_KptA/Tpt1"/>
</dbReference>
<name>A0A4Y3P9G4_BREPA</name>
<dbReference type="GO" id="GO:0016740">
    <property type="term" value="F:transferase activity"/>
    <property type="evidence" value="ECO:0007669"/>
    <property type="project" value="InterPro"/>
</dbReference>